<sequence>MSTAPEDTNNNRDNADSLLADIRKKITEAFDIFDHESNKTVDVREVGTIIRSLNCCPSEAELHDMLAEIEEEEPTGYIRFEKFEPMMTKVLMERRYKPSPEDQILKAFQVLDTEGKGFLTAEELTKFMTEEGEPFTLEEMEEMMSAAIDPDKKTVRGNMIVKISNDSILGVNIVGEPLSKDELLNMMSHGSGQDPRVVQFMYIQFSHSVIQHNTRFFKTMSEQFQRDQVKMETEFITDIQAFRALYDKASDLQKVDKIEGLLQNKQEKQEQASTVKSRSAGKTLKKWYLYDATTFHVPFMADTPELLRNSSDDDLSQAKSPEAISCISKNPENADLESQSSFPGINTILTEQQQKSSSKGRKRQFPFPQEHRPASKSSKFDNEVVKAIQDLGSK</sequence>
<protein>
    <recommendedName>
        <fullName evidence="3">EF-hand domain-containing protein</fullName>
    </recommendedName>
</protein>
<feature type="domain" description="EF-hand" evidence="3">
    <location>
        <begin position="21"/>
        <end position="56"/>
    </location>
</feature>
<dbReference type="PANTHER" id="PTHR46763:SF1">
    <property type="entry name" value="DYNEIN REGULATORY COMPLEX PROTEIN 8"/>
    <property type="match status" value="1"/>
</dbReference>
<dbReference type="Pfam" id="PF13499">
    <property type="entry name" value="EF-hand_7"/>
    <property type="match status" value="1"/>
</dbReference>
<dbReference type="FunFam" id="1.10.238.10:FF:000178">
    <property type="entry name" value="Calmodulin-2 A"/>
    <property type="match status" value="1"/>
</dbReference>
<dbReference type="EMBL" id="JAWDGP010005328">
    <property type="protein sequence ID" value="KAK3757799.1"/>
    <property type="molecule type" value="Genomic_DNA"/>
</dbReference>
<keyword evidence="5" id="KW-1185">Reference proteome</keyword>
<dbReference type="GO" id="GO:0043226">
    <property type="term" value="C:organelle"/>
    <property type="evidence" value="ECO:0007669"/>
    <property type="project" value="UniProtKB-ARBA"/>
</dbReference>
<dbReference type="Proteomes" id="UP001283361">
    <property type="component" value="Unassembled WGS sequence"/>
</dbReference>
<evidence type="ECO:0000256" key="1">
    <source>
        <dbReference type="ARBA" id="ARBA00022737"/>
    </source>
</evidence>
<dbReference type="InterPro" id="IPR002048">
    <property type="entry name" value="EF_hand_dom"/>
</dbReference>
<evidence type="ECO:0000313" key="5">
    <source>
        <dbReference type="Proteomes" id="UP001283361"/>
    </source>
</evidence>
<name>A0AAE1D574_9GAST</name>
<dbReference type="InterPro" id="IPR011992">
    <property type="entry name" value="EF-hand-dom_pair"/>
</dbReference>
<accession>A0AAE1D574</accession>
<dbReference type="PANTHER" id="PTHR46763">
    <property type="entry name" value="DYNEIN REGULATORY COMPLEX PROTEIN 8"/>
    <property type="match status" value="1"/>
</dbReference>
<feature type="compositionally biased region" description="Polar residues" evidence="2">
    <location>
        <begin position="331"/>
        <end position="357"/>
    </location>
</feature>
<feature type="region of interest" description="Disordered" evidence="2">
    <location>
        <begin position="331"/>
        <end position="383"/>
    </location>
</feature>
<dbReference type="Gene3D" id="1.10.238.10">
    <property type="entry name" value="EF-hand"/>
    <property type="match status" value="2"/>
</dbReference>
<feature type="domain" description="EF-hand" evidence="3">
    <location>
        <begin position="99"/>
        <end position="134"/>
    </location>
</feature>
<evidence type="ECO:0000313" key="4">
    <source>
        <dbReference type="EMBL" id="KAK3757799.1"/>
    </source>
</evidence>
<evidence type="ECO:0000256" key="2">
    <source>
        <dbReference type="SAM" id="MobiDB-lite"/>
    </source>
</evidence>
<dbReference type="GO" id="GO:0005509">
    <property type="term" value="F:calcium ion binding"/>
    <property type="evidence" value="ECO:0007669"/>
    <property type="project" value="InterPro"/>
</dbReference>
<dbReference type="AlphaFoldDB" id="A0AAE1D574"/>
<dbReference type="CDD" id="cd00051">
    <property type="entry name" value="EFh"/>
    <property type="match status" value="1"/>
</dbReference>
<evidence type="ECO:0000259" key="3">
    <source>
        <dbReference type="PROSITE" id="PS50222"/>
    </source>
</evidence>
<dbReference type="SMART" id="SM00054">
    <property type="entry name" value="EFh"/>
    <property type="match status" value="2"/>
</dbReference>
<feature type="compositionally biased region" description="Basic and acidic residues" evidence="2">
    <location>
        <begin position="369"/>
        <end position="383"/>
    </location>
</feature>
<organism evidence="4 5">
    <name type="scientific">Elysia crispata</name>
    <name type="common">lettuce slug</name>
    <dbReference type="NCBI Taxonomy" id="231223"/>
    <lineage>
        <taxon>Eukaryota</taxon>
        <taxon>Metazoa</taxon>
        <taxon>Spiralia</taxon>
        <taxon>Lophotrochozoa</taxon>
        <taxon>Mollusca</taxon>
        <taxon>Gastropoda</taxon>
        <taxon>Heterobranchia</taxon>
        <taxon>Euthyneura</taxon>
        <taxon>Panpulmonata</taxon>
        <taxon>Sacoglossa</taxon>
        <taxon>Placobranchoidea</taxon>
        <taxon>Plakobranchidae</taxon>
        <taxon>Elysia</taxon>
    </lineage>
</organism>
<gene>
    <name evidence="4" type="ORF">RRG08_027155</name>
</gene>
<dbReference type="PROSITE" id="PS50222">
    <property type="entry name" value="EF_HAND_2"/>
    <property type="match status" value="2"/>
</dbReference>
<dbReference type="SUPFAM" id="SSF47473">
    <property type="entry name" value="EF-hand"/>
    <property type="match status" value="1"/>
</dbReference>
<comment type="caution">
    <text evidence="4">The sequence shown here is derived from an EMBL/GenBank/DDBJ whole genome shotgun (WGS) entry which is preliminary data.</text>
</comment>
<proteinExistence type="predicted"/>
<reference evidence="4" key="1">
    <citation type="journal article" date="2023" name="G3 (Bethesda)">
        <title>A reference genome for the long-term kleptoplast-retaining sea slug Elysia crispata morphotype clarki.</title>
        <authorList>
            <person name="Eastman K.E."/>
            <person name="Pendleton A.L."/>
            <person name="Shaikh M.A."/>
            <person name="Suttiyut T."/>
            <person name="Ogas R."/>
            <person name="Tomko P."/>
            <person name="Gavelis G."/>
            <person name="Widhalm J.R."/>
            <person name="Wisecaver J.H."/>
        </authorList>
    </citation>
    <scope>NUCLEOTIDE SEQUENCE</scope>
    <source>
        <strain evidence="4">ECLA1</strain>
    </source>
</reference>
<keyword evidence="1" id="KW-0677">Repeat</keyword>